<evidence type="ECO:0000313" key="2">
    <source>
        <dbReference type="EMBL" id="APF20286.1"/>
    </source>
</evidence>
<reference evidence="2 5" key="2">
    <citation type="submission" date="2016-11" db="EMBL/GenBank/DDBJ databases">
        <title>Genomic analysis of Caldithrix abyssi and proposal of a novel bacterial phylum Caldithrichaeota.</title>
        <authorList>
            <person name="Kublanov I."/>
            <person name="Sigalova O."/>
            <person name="Gavrilov S."/>
            <person name="Lebedinsky A."/>
            <person name="Ivanova N."/>
            <person name="Daum C."/>
            <person name="Reddy T."/>
            <person name="Klenk H.P."/>
            <person name="Goker M."/>
            <person name="Reva O."/>
            <person name="Miroshnichenko M."/>
            <person name="Kyprides N."/>
            <person name="Woyke T."/>
            <person name="Gelfand M."/>
        </authorList>
    </citation>
    <scope>NUCLEOTIDE SEQUENCE [LARGE SCALE GENOMIC DNA]</scope>
    <source>
        <strain evidence="2 5">LF13</strain>
    </source>
</reference>
<organism evidence="3 4">
    <name type="scientific">Caldithrix abyssi DSM 13497</name>
    <dbReference type="NCBI Taxonomy" id="880073"/>
    <lineage>
        <taxon>Bacteria</taxon>
        <taxon>Pseudomonadati</taxon>
        <taxon>Calditrichota</taxon>
        <taxon>Calditrichia</taxon>
        <taxon>Calditrichales</taxon>
        <taxon>Calditrichaceae</taxon>
        <taxon>Caldithrix</taxon>
    </lineage>
</organism>
<dbReference type="AlphaFoldDB" id="H1XSV8"/>
<evidence type="ECO:0000259" key="1">
    <source>
        <dbReference type="Pfam" id="PF18962"/>
    </source>
</evidence>
<dbReference type="RefSeq" id="WP_006927287.1">
    <property type="nucleotide sequence ID" value="NZ_CM001402.1"/>
</dbReference>
<sequence length="263" mass="30248" precursor="true">MRTTIIFFSMILTSLLFAQKYEFEDSLRVTDGIVQDTIVFGTNYNGTDGYDSGLDLYAPPKPPSGFDARFTWDGEDYRKDIRLAGSESERVSHEYVVQYQASADGEAIKLYWNKDYLKSLGGSFKIISEHDQADTVDMTLVDSLDTASHWDYEDELRILYESPIPSSIKKYPNIIVESYFLMDIFPNPFNPITNIKLDVKKACKIKIDLFTNDGKYLKTLKNEYYIPGVYNLKLNRNNLSSGIYFIRSSAKKYIITKKIVLIK</sequence>
<name>H1XSV8_CALAY</name>
<evidence type="ECO:0000313" key="5">
    <source>
        <dbReference type="Proteomes" id="UP000183868"/>
    </source>
</evidence>
<evidence type="ECO:0000313" key="3">
    <source>
        <dbReference type="EMBL" id="EHO40335.1"/>
    </source>
</evidence>
<feature type="domain" description="Secretion system C-terminal sorting" evidence="1">
    <location>
        <begin position="184"/>
        <end position="260"/>
    </location>
</feature>
<dbReference type="Proteomes" id="UP000004671">
    <property type="component" value="Chromosome"/>
</dbReference>
<evidence type="ECO:0000313" key="4">
    <source>
        <dbReference type="Proteomes" id="UP000004671"/>
    </source>
</evidence>
<dbReference type="Pfam" id="PF18962">
    <property type="entry name" value="Por_Secre_tail"/>
    <property type="match status" value="1"/>
</dbReference>
<dbReference type="STRING" id="880073.Cabys_3540"/>
<accession>H1XSV8</accession>
<dbReference type="EMBL" id="CM001402">
    <property type="protein sequence ID" value="EHO40335.1"/>
    <property type="molecule type" value="Genomic_DNA"/>
</dbReference>
<proteinExistence type="predicted"/>
<keyword evidence="4" id="KW-1185">Reference proteome</keyword>
<dbReference type="eggNOG" id="COG1404">
    <property type="taxonomic scope" value="Bacteria"/>
</dbReference>
<dbReference type="KEGG" id="caby:Cabys_3540"/>
<dbReference type="HOGENOM" id="CLU_1056383_0_0_0"/>
<dbReference type="InterPro" id="IPR026444">
    <property type="entry name" value="Secre_tail"/>
</dbReference>
<reference evidence="3 4" key="1">
    <citation type="submission" date="2011-09" db="EMBL/GenBank/DDBJ databases">
        <title>The permanent draft genome of Caldithrix abyssi DSM 13497.</title>
        <authorList>
            <consortium name="US DOE Joint Genome Institute (JGI-PGF)"/>
            <person name="Lucas S."/>
            <person name="Han J."/>
            <person name="Lapidus A."/>
            <person name="Bruce D."/>
            <person name="Goodwin L."/>
            <person name="Pitluck S."/>
            <person name="Peters L."/>
            <person name="Kyrpides N."/>
            <person name="Mavromatis K."/>
            <person name="Ivanova N."/>
            <person name="Mikhailova N."/>
            <person name="Chertkov O."/>
            <person name="Detter J.C."/>
            <person name="Tapia R."/>
            <person name="Han C."/>
            <person name="Land M."/>
            <person name="Hauser L."/>
            <person name="Markowitz V."/>
            <person name="Cheng J.-F."/>
            <person name="Hugenholtz P."/>
            <person name="Woyke T."/>
            <person name="Wu D."/>
            <person name="Spring S."/>
            <person name="Brambilla E."/>
            <person name="Klenk H.-P."/>
            <person name="Eisen J.A."/>
        </authorList>
    </citation>
    <scope>NUCLEOTIDE SEQUENCE [LARGE SCALE GENOMIC DNA]</scope>
    <source>
        <strain evidence="3 4">DSM 13497</strain>
    </source>
</reference>
<dbReference type="EMBL" id="CP018099">
    <property type="protein sequence ID" value="APF20286.1"/>
    <property type="molecule type" value="Genomic_DNA"/>
</dbReference>
<protein>
    <submittedName>
        <fullName evidence="2">Por secretion system C-terminal sorting domain-containing protein</fullName>
    </submittedName>
</protein>
<dbReference type="Proteomes" id="UP000183868">
    <property type="component" value="Chromosome"/>
</dbReference>
<dbReference type="OrthoDB" id="9776971at2"/>
<dbReference type="InParanoid" id="H1XSV8"/>
<gene>
    <name evidence="2" type="ORF">Cabys_3540</name>
    <name evidence="3" type="ORF">Calab_0695</name>
</gene>
<dbReference type="PaxDb" id="880073-Calab_0695"/>
<dbReference type="NCBIfam" id="TIGR04183">
    <property type="entry name" value="Por_Secre_tail"/>
    <property type="match status" value="1"/>
</dbReference>